<proteinExistence type="predicted"/>
<dbReference type="Proteomes" id="UP000199215">
    <property type="component" value="Unassembled WGS sequence"/>
</dbReference>
<organism evidence="2 3">
    <name type="scientific">Halopenitus malekzadehii</name>
    <dbReference type="NCBI Taxonomy" id="1267564"/>
    <lineage>
        <taxon>Archaea</taxon>
        <taxon>Methanobacteriati</taxon>
        <taxon>Methanobacteriota</taxon>
        <taxon>Stenosarchaea group</taxon>
        <taxon>Halobacteria</taxon>
        <taxon>Halobacteriales</taxon>
        <taxon>Haloferacaceae</taxon>
        <taxon>Halopenitus</taxon>
    </lineage>
</organism>
<dbReference type="InterPro" id="IPR036390">
    <property type="entry name" value="WH_DNA-bd_sf"/>
</dbReference>
<evidence type="ECO:0000259" key="1">
    <source>
        <dbReference type="SMART" id="SM00418"/>
    </source>
</evidence>
<dbReference type="EMBL" id="FNWU01000027">
    <property type="protein sequence ID" value="SEH67157.1"/>
    <property type="molecule type" value="Genomic_DNA"/>
</dbReference>
<feature type="domain" description="HTH arsR-type" evidence="1">
    <location>
        <begin position="28"/>
        <end position="109"/>
    </location>
</feature>
<dbReference type="SMART" id="SM00418">
    <property type="entry name" value="HTH_ARSR"/>
    <property type="match status" value="1"/>
</dbReference>
<reference evidence="2 3" key="1">
    <citation type="submission" date="2016-10" db="EMBL/GenBank/DDBJ databases">
        <authorList>
            <person name="de Groot N.N."/>
        </authorList>
    </citation>
    <scope>NUCLEOTIDE SEQUENCE [LARGE SCALE GENOMIC DNA]</scope>
    <source>
        <strain evidence="2 3">IBRC-M10418</strain>
    </source>
</reference>
<accession>A0A1H6K1J0</accession>
<name>A0A1H6K1J0_9EURY</name>
<dbReference type="GO" id="GO:0003700">
    <property type="term" value="F:DNA-binding transcription factor activity"/>
    <property type="evidence" value="ECO:0007669"/>
    <property type="project" value="InterPro"/>
</dbReference>
<gene>
    <name evidence="2" type="ORF">SAMN05192561_12720</name>
</gene>
<dbReference type="OrthoDB" id="11368at2157"/>
<keyword evidence="3" id="KW-1185">Reference proteome</keyword>
<dbReference type="InterPro" id="IPR011991">
    <property type="entry name" value="ArsR-like_HTH"/>
</dbReference>
<sequence length="120" mass="12984">MKVNDLITAEFTAGDECSPGVVTLDDSDVIKSLSSATAQRIVATLTGSPRTASAIADEVDTSIQTVSYHLDRLERAELIAPIGTTYSEKGRKMDIYSLTTRKLVLSFRDGQQSSTPREDS</sequence>
<dbReference type="Gene3D" id="1.10.10.10">
    <property type="entry name" value="Winged helix-like DNA-binding domain superfamily/Winged helix DNA-binding domain"/>
    <property type="match status" value="1"/>
</dbReference>
<protein>
    <submittedName>
        <fullName evidence="2">Helix-turn-helix domain-containing protein</fullName>
    </submittedName>
</protein>
<evidence type="ECO:0000313" key="2">
    <source>
        <dbReference type="EMBL" id="SEH67157.1"/>
    </source>
</evidence>
<dbReference type="AlphaFoldDB" id="A0A1H6K1J0"/>
<dbReference type="SUPFAM" id="SSF46785">
    <property type="entry name" value="Winged helix' DNA-binding domain"/>
    <property type="match status" value="1"/>
</dbReference>
<dbReference type="CDD" id="cd00090">
    <property type="entry name" value="HTH_ARSR"/>
    <property type="match status" value="1"/>
</dbReference>
<dbReference type="Pfam" id="PF12840">
    <property type="entry name" value="HTH_20"/>
    <property type="match status" value="1"/>
</dbReference>
<evidence type="ECO:0000313" key="3">
    <source>
        <dbReference type="Proteomes" id="UP000199215"/>
    </source>
</evidence>
<dbReference type="InterPro" id="IPR001845">
    <property type="entry name" value="HTH_ArsR_DNA-bd_dom"/>
</dbReference>
<dbReference type="InterPro" id="IPR036388">
    <property type="entry name" value="WH-like_DNA-bd_sf"/>
</dbReference>